<gene>
    <name evidence="3" type="ORF">ACFPCV_32485</name>
</gene>
<dbReference type="InterPro" id="IPR000424">
    <property type="entry name" value="Primosome_PriB/ssb"/>
</dbReference>
<dbReference type="CDD" id="cd04496">
    <property type="entry name" value="SSB_OBF"/>
    <property type="match status" value="1"/>
</dbReference>
<dbReference type="GO" id="GO:0003677">
    <property type="term" value="F:DNA binding"/>
    <property type="evidence" value="ECO:0007669"/>
    <property type="project" value="UniProtKB-KW"/>
</dbReference>
<keyword evidence="4" id="KW-1185">Reference proteome</keyword>
<organism evidence="3 4">
    <name type="scientific">Actinophytocola glycyrrhizae</name>
    <dbReference type="NCBI Taxonomy" id="2044873"/>
    <lineage>
        <taxon>Bacteria</taxon>
        <taxon>Bacillati</taxon>
        <taxon>Actinomycetota</taxon>
        <taxon>Actinomycetes</taxon>
        <taxon>Pseudonocardiales</taxon>
        <taxon>Pseudonocardiaceae</taxon>
    </lineage>
</organism>
<dbReference type="PROSITE" id="PS50935">
    <property type="entry name" value="SSB"/>
    <property type="match status" value="1"/>
</dbReference>
<name>A0ABV9SBB1_9PSEU</name>
<keyword evidence="1 2" id="KW-0238">DNA-binding</keyword>
<dbReference type="Gene3D" id="2.40.50.140">
    <property type="entry name" value="Nucleic acid-binding proteins"/>
    <property type="match status" value="1"/>
</dbReference>
<reference evidence="4" key="1">
    <citation type="journal article" date="2019" name="Int. J. Syst. Evol. Microbiol.">
        <title>The Global Catalogue of Microorganisms (GCM) 10K type strain sequencing project: providing services to taxonomists for standard genome sequencing and annotation.</title>
        <authorList>
            <consortium name="The Broad Institute Genomics Platform"/>
            <consortium name="The Broad Institute Genome Sequencing Center for Infectious Disease"/>
            <person name="Wu L."/>
            <person name="Ma J."/>
        </authorList>
    </citation>
    <scope>NUCLEOTIDE SEQUENCE [LARGE SCALE GENOMIC DNA]</scope>
    <source>
        <strain evidence="4">ZS-22-S1</strain>
    </source>
</reference>
<dbReference type="EMBL" id="JBHSIS010000022">
    <property type="protein sequence ID" value="MFC4858239.1"/>
    <property type="molecule type" value="Genomic_DNA"/>
</dbReference>
<dbReference type="RefSeq" id="WP_378060580.1">
    <property type="nucleotide sequence ID" value="NZ_JBHSIS010000022.1"/>
</dbReference>
<sequence>MFETPITVTGRVVTDVTTRMTSTGAKVSSFRIACQERRYDKEQQTWVDGDRLYVGVTGWRQLAEGMGALEKGDHVVVSGRLKVNEYTAEDGTRRAGPEIDARAVGPDLAWHTVIVNRRSWVSAEQLSLLGAPGQPGGRGEEVAEAA</sequence>
<dbReference type="InterPro" id="IPR012340">
    <property type="entry name" value="NA-bd_OB-fold"/>
</dbReference>
<accession>A0ABV9SBB1</accession>
<evidence type="ECO:0000313" key="4">
    <source>
        <dbReference type="Proteomes" id="UP001595859"/>
    </source>
</evidence>
<dbReference type="SUPFAM" id="SSF50249">
    <property type="entry name" value="Nucleic acid-binding proteins"/>
    <property type="match status" value="1"/>
</dbReference>
<proteinExistence type="predicted"/>
<protein>
    <submittedName>
        <fullName evidence="3">Single-stranded DNA-binding protein</fullName>
    </submittedName>
</protein>
<evidence type="ECO:0000313" key="3">
    <source>
        <dbReference type="EMBL" id="MFC4858239.1"/>
    </source>
</evidence>
<comment type="caution">
    <text evidence="3">The sequence shown here is derived from an EMBL/GenBank/DDBJ whole genome shotgun (WGS) entry which is preliminary data.</text>
</comment>
<dbReference type="Proteomes" id="UP001595859">
    <property type="component" value="Unassembled WGS sequence"/>
</dbReference>
<evidence type="ECO:0000256" key="2">
    <source>
        <dbReference type="PROSITE-ProRule" id="PRU00252"/>
    </source>
</evidence>
<dbReference type="Pfam" id="PF00436">
    <property type="entry name" value="SSB"/>
    <property type="match status" value="1"/>
</dbReference>
<evidence type="ECO:0000256" key="1">
    <source>
        <dbReference type="ARBA" id="ARBA00023125"/>
    </source>
</evidence>